<evidence type="ECO:0000256" key="1">
    <source>
        <dbReference type="SAM" id="MobiDB-lite"/>
    </source>
</evidence>
<proteinExistence type="predicted"/>
<evidence type="ECO:0000313" key="2">
    <source>
        <dbReference type="EMBL" id="QQB13614.1"/>
    </source>
</evidence>
<dbReference type="Gene3D" id="3.40.50.1240">
    <property type="entry name" value="Phosphoglycerate mutase-like"/>
    <property type="match status" value="1"/>
</dbReference>
<dbReference type="SMART" id="SM00855">
    <property type="entry name" value="PGAM"/>
    <property type="match status" value="1"/>
</dbReference>
<dbReference type="InterPro" id="IPR029033">
    <property type="entry name" value="His_PPase_superfam"/>
</dbReference>
<dbReference type="EMBL" id="CP065989">
    <property type="protein sequence ID" value="QQB13614.1"/>
    <property type="molecule type" value="Genomic_DNA"/>
</dbReference>
<dbReference type="PANTHER" id="PTHR48100">
    <property type="entry name" value="BROAD-SPECIFICITY PHOSPHATASE YOR283W-RELATED"/>
    <property type="match status" value="1"/>
</dbReference>
<dbReference type="InterPro" id="IPR013078">
    <property type="entry name" value="His_Pase_superF_clade-1"/>
</dbReference>
<organism evidence="2 3">
    <name type="scientific">Brevibacterium casei</name>
    <dbReference type="NCBI Taxonomy" id="33889"/>
    <lineage>
        <taxon>Bacteria</taxon>
        <taxon>Bacillati</taxon>
        <taxon>Actinomycetota</taxon>
        <taxon>Actinomycetes</taxon>
        <taxon>Micrococcales</taxon>
        <taxon>Brevibacteriaceae</taxon>
        <taxon>Brevibacterium</taxon>
    </lineage>
</organism>
<dbReference type="CDD" id="cd07067">
    <property type="entry name" value="HP_PGM_like"/>
    <property type="match status" value="1"/>
</dbReference>
<dbReference type="GO" id="GO:0005737">
    <property type="term" value="C:cytoplasm"/>
    <property type="evidence" value="ECO:0007669"/>
    <property type="project" value="TreeGrafter"/>
</dbReference>
<accession>A0A7T3ZXR9</accession>
<reference evidence="2 3" key="1">
    <citation type="submission" date="2020-12" db="EMBL/GenBank/DDBJ databases">
        <title>FDA dAtabase for Regulatory Grade micrObial Sequences (FDA-ARGOS): Supporting development and validation of Infectious Disease Dx tests.</title>
        <authorList>
            <person name="Sproer C."/>
            <person name="Gronow S."/>
            <person name="Severitt S."/>
            <person name="Schroder I."/>
            <person name="Tallon L."/>
            <person name="Sadzewicz L."/>
            <person name="Zhao X."/>
            <person name="Boylan J."/>
            <person name="Ott S."/>
            <person name="Bowen H."/>
            <person name="Vavikolanu K."/>
            <person name="Mehta A."/>
            <person name="Aluvathingal J."/>
            <person name="Nadendla S."/>
            <person name="Lowell S."/>
            <person name="Myers T."/>
            <person name="Yan Y."/>
            <person name="Sichtig H."/>
        </authorList>
    </citation>
    <scope>NUCLEOTIDE SEQUENCE [LARGE SCALE GENOMIC DNA]</scope>
    <source>
        <strain evidence="2 3">FDAARGOS_990</strain>
    </source>
</reference>
<name>A0A7T3ZXR9_9MICO</name>
<dbReference type="Pfam" id="PF00300">
    <property type="entry name" value="His_Phos_1"/>
    <property type="match status" value="2"/>
</dbReference>
<evidence type="ECO:0000313" key="3">
    <source>
        <dbReference type="Proteomes" id="UP000595374"/>
    </source>
</evidence>
<dbReference type="Proteomes" id="UP000595374">
    <property type="component" value="Chromosome"/>
</dbReference>
<dbReference type="AlphaFoldDB" id="A0A7T3ZXR9"/>
<sequence length="243" mass="25733">MPVIVLLRHGLSSANTAGILAGRTPGVSLTEDGTRALEATLRMLPHTSFARLIHSPLLRCVQTAEIAQTHIEVTETRIGEEFVELDYGDWTGRSLADLVTTPDWETVSRRASAMRFPAGEAIAEAADRAVSGVRFLVGELRELERLEQEAAQRPEPPSESSAAGEKPKPAWGMIVSHGDIIKAIIAEALGMPLDDFQRLAVAPGSFTIIDYSGPFPVLTAMSVTAAGLAEAGVPGGGGLSDPE</sequence>
<dbReference type="PANTHER" id="PTHR48100:SF2">
    <property type="entry name" value="CONSERVED PROTEIN"/>
    <property type="match status" value="1"/>
</dbReference>
<feature type="region of interest" description="Disordered" evidence="1">
    <location>
        <begin position="147"/>
        <end position="170"/>
    </location>
</feature>
<gene>
    <name evidence="2" type="ORF">I6H47_12485</name>
</gene>
<dbReference type="SUPFAM" id="SSF53254">
    <property type="entry name" value="Phosphoglycerate mutase-like"/>
    <property type="match status" value="1"/>
</dbReference>
<dbReference type="GO" id="GO:0016791">
    <property type="term" value="F:phosphatase activity"/>
    <property type="evidence" value="ECO:0007669"/>
    <property type="project" value="TreeGrafter"/>
</dbReference>
<dbReference type="InterPro" id="IPR050275">
    <property type="entry name" value="PGM_Phosphatase"/>
</dbReference>
<protein>
    <submittedName>
        <fullName evidence="2">Histidine phosphatase family protein</fullName>
    </submittedName>
</protein>
<dbReference type="RefSeq" id="WP_198498795.1">
    <property type="nucleotide sequence ID" value="NZ_CP065989.1"/>
</dbReference>